<dbReference type="SUPFAM" id="SSF53098">
    <property type="entry name" value="Ribonuclease H-like"/>
    <property type="match status" value="1"/>
</dbReference>
<dbReference type="PANTHER" id="PTHR22811">
    <property type="entry name" value="TRANSMEMBRANE EMP24 DOMAIN-CONTAINING PROTEIN"/>
    <property type="match status" value="1"/>
</dbReference>
<dbReference type="PROSITE" id="PS50866">
    <property type="entry name" value="GOLD"/>
    <property type="match status" value="1"/>
</dbReference>
<dbReference type="VEuPathDB" id="FungiDB:H310_00351"/>
<accession>A0A418B8G5</accession>
<dbReference type="VEuPathDB" id="FungiDB:H310_00350"/>
<evidence type="ECO:0000313" key="9">
    <source>
        <dbReference type="EMBL" id="RHY34474.1"/>
    </source>
</evidence>
<dbReference type="EMBL" id="QUSY01000028">
    <property type="protein sequence ID" value="RHY34474.1"/>
    <property type="molecule type" value="Genomic_DNA"/>
</dbReference>
<evidence type="ECO:0000256" key="2">
    <source>
        <dbReference type="ARBA" id="ARBA00007104"/>
    </source>
</evidence>
<dbReference type="GO" id="GO:0016020">
    <property type="term" value="C:membrane"/>
    <property type="evidence" value="ECO:0007669"/>
    <property type="project" value="UniProtKB-SubCell"/>
</dbReference>
<evidence type="ECO:0000256" key="3">
    <source>
        <dbReference type="ARBA" id="ARBA00022692"/>
    </source>
</evidence>
<comment type="subcellular location">
    <subcellularLocation>
        <location evidence="1">Membrane</location>
        <topology evidence="1">Single-pass type I membrane protein</topology>
    </subcellularLocation>
</comment>
<keyword evidence="3" id="KW-0812">Transmembrane</keyword>
<evidence type="ECO:0000256" key="7">
    <source>
        <dbReference type="SAM" id="MobiDB-lite"/>
    </source>
</evidence>
<reference evidence="9 10" key="1">
    <citation type="submission" date="2018-08" db="EMBL/GenBank/DDBJ databases">
        <title>Aphanomyces genome sequencing and annotation.</title>
        <authorList>
            <person name="Minardi D."/>
            <person name="Oidtmann B."/>
            <person name="Van Der Giezen M."/>
            <person name="Studholme D.J."/>
        </authorList>
    </citation>
    <scope>NUCLEOTIDE SEQUENCE [LARGE SCALE GENOMIC DNA]</scope>
    <source>
        <strain evidence="9 10">NJM0002</strain>
    </source>
</reference>
<feature type="domain" description="GOLD" evidence="8">
    <location>
        <begin position="965"/>
        <end position="1048"/>
    </location>
</feature>
<evidence type="ECO:0000256" key="6">
    <source>
        <dbReference type="ARBA" id="ARBA00023136"/>
    </source>
</evidence>
<comment type="caution">
    <text evidence="9">The sequence shown here is derived from an EMBL/GenBank/DDBJ whole genome shotgun (WGS) entry which is preliminary data.</text>
</comment>
<feature type="region of interest" description="Disordered" evidence="7">
    <location>
        <begin position="1050"/>
        <end position="1071"/>
    </location>
</feature>
<dbReference type="Pfam" id="PF01105">
    <property type="entry name" value="EMP24_GP25L"/>
    <property type="match status" value="1"/>
</dbReference>
<keyword evidence="6" id="KW-0472">Membrane</keyword>
<evidence type="ECO:0000256" key="4">
    <source>
        <dbReference type="ARBA" id="ARBA00022729"/>
    </source>
</evidence>
<dbReference type="VEuPathDB" id="FungiDB:H310_00352"/>
<keyword evidence="5" id="KW-1133">Transmembrane helix</keyword>
<gene>
    <name evidence="9" type="ORF">DYB32_000940</name>
</gene>
<name>A0A418B8G5_9STRA</name>
<comment type="similarity">
    <text evidence="2">Belongs to the EMP24/GP25L family.</text>
</comment>
<dbReference type="InterPro" id="IPR012337">
    <property type="entry name" value="RNaseH-like_sf"/>
</dbReference>
<organism evidence="9 10">
    <name type="scientific">Aphanomyces invadans</name>
    <dbReference type="NCBI Taxonomy" id="157072"/>
    <lineage>
        <taxon>Eukaryota</taxon>
        <taxon>Sar</taxon>
        <taxon>Stramenopiles</taxon>
        <taxon>Oomycota</taxon>
        <taxon>Saprolegniomycetes</taxon>
        <taxon>Saprolegniales</taxon>
        <taxon>Verrucalvaceae</taxon>
        <taxon>Aphanomyces</taxon>
    </lineage>
</organism>
<protein>
    <recommendedName>
        <fullName evidence="8">GOLD domain-containing protein</fullName>
    </recommendedName>
</protein>
<proteinExistence type="inferred from homology"/>
<dbReference type="AlphaFoldDB" id="A0A418B8G5"/>
<evidence type="ECO:0000256" key="5">
    <source>
        <dbReference type="ARBA" id="ARBA00022989"/>
    </source>
</evidence>
<dbReference type="Proteomes" id="UP000285060">
    <property type="component" value="Unassembled WGS sequence"/>
</dbReference>
<dbReference type="InterPro" id="IPR009038">
    <property type="entry name" value="GOLD_dom"/>
</dbReference>
<feature type="compositionally biased region" description="Polar residues" evidence="7">
    <location>
        <begin position="1062"/>
        <end position="1071"/>
    </location>
</feature>
<keyword evidence="10" id="KW-1185">Reference proteome</keyword>
<evidence type="ECO:0000313" key="10">
    <source>
        <dbReference type="Proteomes" id="UP000285060"/>
    </source>
</evidence>
<keyword evidence="4" id="KW-0732">Signal</keyword>
<evidence type="ECO:0000256" key="1">
    <source>
        <dbReference type="ARBA" id="ARBA00004479"/>
    </source>
</evidence>
<evidence type="ECO:0000259" key="8">
    <source>
        <dbReference type="PROSITE" id="PS50866"/>
    </source>
</evidence>
<sequence>MDMTRILVGAPPFYAIERLRCATEIELVGDRRESQWMQCRTKQRHTFWSMMETQLMEMSLAETRVVRIRERRMERLRAKQDVQQRQTDELRGVRNLLQWQEARVYRERSENYAMSGEEALVRRHLRDLAALEAKLQSDHMKKSVSLLKHAMRLQLAEQERASLETKFMMEADAAQRLAMDIAKVKTTSLCFGHCRRKREKDGEDGSKSNLDGSGGVISPLGLSSAIMMHHRDALKQGMLHNSKGKGGSGGIGQSDPLEKILMVKAFVCNDIPIEIADNKHFREWLKGINSSYKSVSGDDLRTLVLHQYSAEMTKLKDVVANGFHRITLTPSGRRDASNQRIVHINLTNQTRVSIIWNIVSFQNEEESLQRLGSQVLTPVLMEVSPERFIGVCTGDDPDLLQAAEEVATTYPWILPIRCMAQLTNYLLREWMKIPDINHVFMVAGSILSYFRQSPDATLMLQDMAAQMNVHRCRLLQFSATSLSDCILSLYSIHLNESVIKPTIVQAFRTNCPFMPSPQLVNYTSRPDFWNNLRSLLVLFRPIKTLFDLFQTCDVSIADCYAGFVSLNALLLNLCSNASPSPNKLSTKLFAQMTPPINEIWGVLDKVGDGLYLLAYFCHPRYHKRGLHRHYFPNILRTALTIWMKRRKTEAQARNLRQGLHDLWAGEGMYNVSTFLTTGVEPRSWVSVLPNADLVELCLLLLEVQPLSAEHAKYNRWPATDGTSILTGATAPPVSSEYTDTCTRLKSIYEARDALSHDATSAGQRVSDVVPNLDNLGSQCDSLADAETSSTSTASSACLDETKLLAHLGALAKDWSMTPADEYDPSANLNLIASFLFDLNNTDLHNIWRTSVTTDTPLVPSMPVGGSGQEQGFNIDELGLPATVVHGTSEPGGYQHDVPRYDESTKILDDFNPYLEDEEASNGMGILGKEAPPLSDADVDGEDEKLRRFDFDPSEGLTFYIEARDKSCFYEDIKSLGDTVGGAYVVSTASAAIDVDVKDPYKNTVFQRYGDAEGTYEVHPDVTGLFEICFTNNDHQSKLVTHVTNTLQSQHPVEKGGRCGPLSSFQHSRVDP</sequence>
<dbReference type="InterPro" id="IPR015720">
    <property type="entry name" value="Emp24-like"/>
</dbReference>